<dbReference type="eggNOG" id="ENOG5032G90">
    <property type="taxonomic scope" value="Bacteria"/>
</dbReference>
<dbReference type="RefSeq" id="WP_011865978.1">
    <property type="nucleotide sequence ID" value="NC_009092.1"/>
</dbReference>
<gene>
    <name evidence="1" type="ordered locus">Shew_2180</name>
</gene>
<protein>
    <submittedName>
        <fullName evidence="1">Uncharacterized protein</fullName>
    </submittedName>
</protein>
<keyword evidence="2" id="KW-1185">Reference proteome</keyword>
<evidence type="ECO:0000313" key="2">
    <source>
        <dbReference type="Proteomes" id="UP000001558"/>
    </source>
</evidence>
<reference evidence="1 2" key="1">
    <citation type="submission" date="2007-03" db="EMBL/GenBank/DDBJ databases">
        <title>Complete sequence of Shewanella loihica PV-4.</title>
        <authorList>
            <consortium name="US DOE Joint Genome Institute"/>
            <person name="Copeland A."/>
            <person name="Lucas S."/>
            <person name="Lapidus A."/>
            <person name="Barry K."/>
            <person name="Detter J.C."/>
            <person name="Glavina del Rio T."/>
            <person name="Hammon N."/>
            <person name="Israni S."/>
            <person name="Dalin E."/>
            <person name="Tice H."/>
            <person name="Pitluck S."/>
            <person name="Chain P."/>
            <person name="Malfatti S."/>
            <person name="Shin M."/>
            <person name="Vergez L."/>
            <person name="Schmutz J."/>
            <person name="Larimer F."/>
            <person name="Land M."/>
            <person name="Hauser L."/>
            <person name="Kyrpides N."/>
            <person name="Mikhailova N."/>
            <person name="Romine M.F."/>
            <person name="Serres G."/>
            <person name="Fredrickson J."/>
            <person name="Tiedje J."/>
            <person name="Richardson P."/>
        </authorList>
    </citation>
    <scope>NUCLEOTIDE SEQUENCE [LARGE SCALE GENOMIC DNA]</scope>
    <source>
        <strain evidence="2">ATCC BAA-1088 / PV-4</strain>
    </source>
</reference>
<dbReference type="HOGENOM" id="CLU_1405991_0_0_6"/>
<dbReference type="KEGG" id="slo:Shew_2180"/>
<accession>A3QEZ8</accession>
<dbReference type="Proteomes" id="UP000001558">
    <property type="component" value="Chromosome"/>
</dbReference>
<name>A3QEZ8_SHELP</name>
<evidence type="ECO:0000313" key="1">
    <source>
        <dbReference type="EMBL" id="ABO24046.1"/>
    </source>
</evidence>
<organism evidence="1 2">
    <name type="scientific">Shewanella loihica (strain ATCC BAA-1088 / PV-4)</name>
    <dbReference type="NCBI Taxonomy" id="323850"/>
    <lineage>
        <taxon>Bacteria</taxon>
        <taxon>Pseudomonadati</taxon>
        <taxon>Pseudomonadota</taxon>
        <taxon>Gammaproteobacteria</taxon>
        <taxon>Alteromonadales</taxon>
        <taxon>Shewanellaceae</taxon>
        <taxon>Shewanella</taxon>
    </lineage>
</organism>
<dbReference type="Pfam" id="PF22014">
    <property type="entry name" value="DUF6932"/>
    <property type="match status" value="1"/>
</dbReference>
<proteinExistence type="predicted"/>
<dbReference type="InterPro" id="IPR053860">
    <property type="entry name" value="DUF6932"/>
</dbReference>
<dbReference type="AlphaFoldDB" id="A3QEZ8"/>
<dbReference type="STRING" id="323850.Shew_2180"/>
<dbReference type="OrthoDB" id="7842083at2"/>
<dbReference type="EMBL" id="CP000606">
    <property type="protein sequence ID" value="ABO24046.1"/>
    <property type="molecule type" value="Genomic_DNA"/>
</dbReference>
<sequence>MIPKFEESGVLPPFVGDGPTKPANQAPYKVSLEAFVEHFATSKERTEILLGFLRYRSKLKSLGVTNGFQWLDGSFVENVEKTRGRAPNDIDLVTFAHRPKGFSLEDWKGFVQSNLDLFSPEMAKASYKCDAYFADLDLPSKAIVSHTKYWFGLFSHQRETSLWKGMLEVDLSYNETEVLQKLVSGGYDAS</sequence>